<dbReference type="EMBL" id="KE346362">
    <property type="protein sequence ID" value="KJE90991.1"/>
    <property type="molecule type" value="Genomic_DNA"/>
</dbReference>
<dbReference type="InterPro" id="IPR000634">
    <property type="entry name" value="Ser/Thr_deHydtase_PyrdxlP-BS"/>
</dbReference>
<dbReference type="RefSeq" id="XP_004348951.1">
    <property type="nucleotide sequence ID" value="XM_004348901.1"/>
</dbReference>
<dbReference type="OMA" id="DDVNRFC"/>
<evidence type="ECO:0000256" key="2">
    <source>
        <dbReference type="ARBA" id="ARBA00022898"/>
    </source>
</evidence>
<dbReference type="PhylomeDB" id="A0A0D2U774"/>
<dbReference type="GO" id="GO:0004794">
    <property type="term" value="F:threonine deaminase activity"/>
    <property type="evidence" value="ECO:0007669"/>
    <property type="project" value="TreeGrafter"/>
</dbReference>
<dbReference type="SUPFAM" id="SSF53686">
    <property type="entry name" value="Tryptophan synthase beta subunit-like PLP-dependent enzymes"/>
    <property type="match status" value="1"/>
</dbReference>
<dbReference type="PROSITE" id="PS00165">
    <property type="entry name" value="DEHYDRATASE_SER_THR"/>
    <property type="match status" value="1"/>
</dbReference>
<dbReference type="InterPro" id="IPR036052">
    <property type="entry name" value="TrpB-like_PALP_sf"/>
</dbReference>
<dbReference type="InterPro" id="IPR001926">
    <property type="entry name" value="TrpB-like_PALP"/>
</dbReference>
<evidence type="ECO:0000259" key="4">
    <source>
        <dbReference type="Pfam" id="PF00291"/>
    </source>
</evidence>
<dbReference type="Pfam" id="PF00291">
    <property type="entry name" value="PALP"/>
    <property type="match status" value="1"/>
</dbReference>
<dbReference type="GO" id="GO:0030170">
    <property type="term" value="F:pyridoxal phosphate binding"/>
    <property type="evidence" value="ECO:0007669"/>
    <property type="project" value="InterPro"/>
</dbReference>
<dbReference type="GO" id="GO:0006567">
    <property type="term" value="P:L-threonine catabolic process"/>
    <property type="evidence" value="ECO:0007669"/>
    <property type="project" value="TreeGrafter"/>
</dbReference>
<name>A0A0D2U774_CAPO3</name>
<dbReference type="PANTHER" id="PTHR48078:SF6">
    <property type="entry name" value="L-THREONINE DEHYDRATASE CATABOLIC TDCB"/>
    <property type="match status" value="1"/>
</dbReference>
<comment type="cofactor">
    <cofactor evidence="1">
        <name>pyridoxal 5'-phosphate</name>
        <dbReference type="ChEBI" id="CHEBI:597326"/>
    </cofactor>
</comment>
<evidence type="ECO:0000313" key="5">
    <source>
        <dbReference type="EMBL" id="KJE90991.1"/>
    </source>
</evidence>
<dbReference type="PANTHER" id="PTHR48078">
    <property type="entry name" value="THREONINE DEHYDRATASE, MITOCHONDRIAL-RELATED"/>
    <property type="match status" value="1"/>
</dbReference>
<gene>
    <name evidence="5" type="ORF">CAOG_002201</name>
</gene>
<keyword evidence="6" id="KW-1185">Reference proteome</keyword>
<sequence length="423" mass="44456">MSGFASVAYHCRECGYTCDVQTHPVLVFRCHAGPQCNGAPFTLIKTQPHGADKSALFPIELIRQRPANLWRYREAIPIMDASDATIVSLGEGMTPLVLDKAASTPLPTPTDDDGEHGTARPKHYYKLDHLMPTGSYKDRGASVLVSKLNELGVKAVVEDSSGNAGSAIAAYAARAGQMECTILCPASTSVGKLAQIQMYRAHLQLVNGTRADTTTAVFGAAANTVYASHNWNPFFMEGGKTVAFEIVEQLGWQAPSHVVCPVGFGSIFLALHLGFSELLAAGVIATMPRLHGVQSTSCAPLLTSIQLANGNNGDTSGTTEPSVAQFSDAPAIASESCRVVPLDAAAPTLAEGITATNPMRGKDILRVVAATRGSLVSVTDAQIEAGLQALGAQGLFVEPTSAVVVHAYRQLVSVGVIRSNETV</sequence>
<dbReference type="GO" id="GO:0009097">
    <property type="term" value="P:isoleucine biosynthetic process"/>
    <property type="evidence" value="ECO:0007669"/>
    <property type="project" value="TreeGrafter"/>
</dbReference>
<protein>
    <submittedName>
        <fullName evidence="5">Pyridoxal-phosphate dependent enzyme</fullName>
    </submittedName>
</protein>
<evidence type="ECO:0000256" key="3">
    <source>
        <dbReference type="ARBA" id="ARBA00023239"/>
    </source>
</evidence>
<organism evidence="5 6">
    <name type="scientific">Capsaspora owczarzaki (strain ATCC 30864)</name>
    <dbReference type="NCBI Taxonomy" id="595528"/>
    <lineage>
        <taxon>Eukaryota</taxon>
        <taxon>Filasterea</taxon>
        <taxon>Capsaspora</taxon>
    </lineage>
</organism>
<dbReference type="AlphaFoldDB" id="A0A0D2U774"/>
<keyword evidence="2" id="KW-0663">Pyridoxal phosphate</keyword>
<dbReference type="OrthoDB" id="19041at2759"/>
<dbReference type="Gene3D" id="3.40.50.1100">
    <property type="match status" value="2"/>
</dbReference>
<reference evidence="6" key="1">
    <citation type="submission" date="2011-02" db="EMBL/GenBank/DDBJ databases">
        <title>The Genome Sequence of Capsaspora owczarzaki ATCC 30864.</title>
        <authorList>
            <person name="Russ C."/>
            <person name="Cuomo C."/>
            <person name="Burger G."/>
            <person name="Gray M.W."/>
            <person name="Holland P.W.H."/>
            <person name="King N."/>
            <person name="Lang F.B.F."/>
            <person name="Roger A.J."/>
            <person name="Ruiz-Trillo I."/>
            <person name="Young S.K."/>
            <person name="Zeng Q."/>
            <person name="Gargeya S."/>
            <person name="Alvarado L."/>
            <person name="Berlin A."/>
            <person name="Chapman S.B."/>
            <person name="Chen Z."/>
            <person name="Freedman E."/>
            <person name="Gellesch M."/>
            <person name="Goldberg J."/>
            <person name="Griggs A."/>
            <person name="Gujja S."/>
            <person name="Heilman E."/>
            <person name="Heiman D."/>
            <person name="Howarth C."/>
            <person name="Mehta T."/>
            <person name="Neiman D."/>
            <person name="Pearson M."/>
            <person name="Roberts A."/>
            <person name="Saif S."/>
            <person name="Shea T."/>
            <person name="Shenoy N."/>
            <person name="Sisk P."/>
            <person name="Stolte C."/>
            <person name="Sykes S."/>
            <person name="White J."/>
            <person name="Yandava C."/>
            <person name="Haas B."/>
            <person name="Nusbaum C."/>
            <person name="Birren B."/>
        </authorList>
    </citation>
    <scope>NUCLEOTIDE SEQUENCE</scope>
    <source>
        <strain evidence="6">ATCC 30864</strain>
    </source>
</reference>
<accession>A0A0D2U774</accession>
<feature type="domain" description="Tryptophan synthase beta chain-like PALP" evidence="4">
    <location>
        <begin position="103"/>
        <end position="422"/>
    </location>
</feature>
<dbReference type="Proteomes" id="UP000008743">
    <property type="component" value="Unassembled WGS sequence"/>
</dbReference>
<dbReference type="GO" id="GO:0006565">
    <property type="term" value="P:L-serine catabolic process"/>
    <property type="evidence" value="ECO:0007669"/>
    <property type="project" value="TreeGrafter"/>
</dbReference>
<evidence type="ECO:0000256" key="1">
    <source>
        <dbReference type="ARBA" id="ARBA00001933"/>
    </source>
</evidence>
<dbReference type="eggNOG" id="ENOG502QSQC">
    <property type="taxonomic scope" value="Eukaryota"/>
</dbReference>
<proteinExistence type="predicted"/>
<keyword evidence="3" id="KW-0456">Lyase</keyword>
<dbReference type="InParanoid" id="A0A0D2U774"/>
<dbReference type="InterPro" id="IPR050147">
    <property type="entry name" value="Ser/Thr_Dehydratase"/>
</dbReference>
<evidence type="ECO:0000313" key="6">
    <source>
        <dbReference type="Proteomes" id="UP000008743"/>
    </source>
</evidence>
<dbReference type="GO" id="GO:0003941">
    <property type="term" value="F:L-serine ammonia-lyase activity"/>
    <property type="evidence" value="ECO:0007669"/>
    <property type="project" value="TreeGrafter"/>
</dbReference>